<sequence length="391" mass="42846">MASSVVSVSQMSSSAAFNSSTRSVYQIVNVGGSCGNSSWRTCPAPVNVSSSMSTSSFQVLNVESSAKSFGLLAVGNSASVRASGGASSKSICPGGGIVPGTRREMICHAKIEDAQSEEVPPMTVEEQAGWEQRQKEAAEIKDPADPFQWRWTLNWNQITPNIIVGSCPRSPGDIDRMVNEAGIDAILNLQCDLCFDALKIPFDAIRTRAVERGVRLERVAIRDFDHADQSLMLPVAIRVLNSLVGRGMKVYVHCTAGINRATLTTVGHLTFVQQMDLEDAVASVKSSRPVAHPYIDCWSEARRRLLDGRKDEVTRASVELYETRLQNGIKGTKETDWFDAEKLVISRTFQRYLETDLAMIDMETAWLKRKFELDHQAATGGNGVPTKDSII</sequence>
<dbReference type="FunFam" id="3.90.190.10:FF:000313">
    <property type="entry name" value="Predicted protein"/>
    <property type="match status" value="1"/>
</dbReference>
<evidence type="ECO:0000256" key="3">
    <source>
        <dbReference type="ARBA" id="ARBA00023277"/>
    </source>
</evidence>
<dbReference type="GO" id="GO:0009507">
    <property type="term" value="C:chloroplast"/>
    <property type="evidence" value="ECO:0000318"/>
    <property type="project" value="GO_Central"/>
</dbReference>
<dbReference type="GO" id="GO:2001070">
    <property type="term" value="F:starch binding"/>
    <property type="evidence" value="ECO:0000318"/>
    <property type="project" value="GO_Central"/>
</dbReference>
<dbReference type="EMBL" id="ABEU02000011">
    <property type="protein sequence ID" value="PNR45746.1"/>
    <property type="molecule type" value="Genomic_DNA"/>
</dbReference>
<evidence type="ECO:0000313" key="7">
    <source>
        <dbReference type="Proteomes" id="UP000006727"/>
    </source>
</evidence>
<accession>A9RVT1</accession>
<dbReference type="GO" id="GO:0019203">
    <property type="term" value="F:carbohydrate phosphatase activity"/>
    <property type="evidence" value="ECO:0000318"/>
    <property type="project" value="GO_Central"/>
</dbReference>
<dbReference type="Gramene" id="Pp3c11_24300V3.1">
    <property type="protein sequence ID" value="Pp3c11_24300V3.1"/>
    <property type="gene ID" value="Pp3c11_24300"/>
</dbReference>
<keyword evidence="3" id="KW-0119">Carbohydrate metabolism</keyword>
<gene>
    <name evidence="6" type="primary">LOC112288854</name>
    <name evidence="5" type="ORF">PHYPA_015517</name>
</gene>
<dbReference type="STRING" id="3218.A9RVT1"/>
<dbReference type="GO" id="GO:0004721">
    <property type="term" value="F:phosphoprotein phosphatase activity"/>
    <property type="evidence" value="ECO:0007669"/>
    <property type="project" value="UniProtKB-KW"/>
</dbReference>
<reference evidence="5 7" key="2">
    <citation type="journal article" date="2018" name="Plant J.">
        <title>The Physcomitrella patens chromosome-scale assembly reveals moss genome structure and evolution.</title>
        <authorList>
            <person name="Lang D."/>
            <person name="Ullrich K.K."/>
            <person name="Murat F."/>
            <person name="Fuchs J."/>
            <person name="Jenkins J."/>
            <person name="Haas F.B."/>
            <person name="Piednoel M."/>
            <person name="Gundlach H."/>
            <person name="Van Bel M."/>
            <person name="Meyberg R."/>
            <person name="Vives C."/>
            <person name="Morata J."/>
            <person name="Symeonidi A."/>
            <person name="Hiss M."/>
            <person name="Muchero W."/>
            <person name="Kamisugi Y."/>
            <person name="Saleh O."/>
            <person name="Blanc G."/>
            <person name="Decker E.L."/>
            <person name="van Gessel N."/>
            <person name="Grimwood J."/>
            <person name="Hayes R.D."/>
            <person name="Graham S.W."/>
            <person name="Gunter L.E."/>
            <person name="McDaniel S.F."/>
            <person name="Hoernstein S.N.W."/>
            <person name="Larsson A."/>
            <person name="Li F.W."/>
            <person name="Perroud P.F."/>
            <person name="Phillips J."/>
            <person name="Ranjan P."/>
            <person name="Rokshar D.S."/>
            <person name="Rothfels C.J."/>
            <person name="Schneider L."/>
            <person name="Shu S."/>
            <person name="Stevenson D.W."/>
            <person name="Thummler F."/>
            <person name="Tillich M."/>
            <person name="Villarreal Aguilar J.C."/>
            <person name="Widiez T."/>
            <person name="Wong G.K."/>
            <person name="Wymore A."/>
            <person name="Zhang Y."/>
            <person name="Zimmer A.D."/>
            <person name="Quatrano R.S."/>
            <person name="Mayer K.F.X."/>
            <person name="Goodstein D."/>
            <person name="Casacuberta J.M."/>
            <person name="Vandepoele K."/>
            <person name="Reski R."/>
            <person name="Cuming A.C."/>
            <person name="Tuskan G.A."/>
            <person name="Maumus F."/>
            <person name="Salse J."/>
            <person name="Schmutz J."/>
            <person name="Rensing S.A."/>
        </authorList>
    </citation>
    <scope>NUCLEOTIDE SEQUENCE [LARGE SCALE GENOMIC DNA]</scope>
    <source>
        <strain evidence="6 7">cv. Gransden 2004</strain>
    </source>
</reference>
<dbReference type="InterPro" id="IPR045204">
    <property type="entry name" value="DSP_laforin-like"/>
</dbReference>
<dbReference type="PANTHER" id="PTHR46642:SF8">
    <property type="entry name" value="DUAL SPECIFICITY PROTEIN PHOSPHATASE FAMILY PROTEIN"/>
    <property type="match status" value="1"/>
</dbReference>
<dbReference type="SMART" id="SM00195">
    <property type="entry name" value="DSPc"/>
    <property type="match status" value="1"/>
</dbReference>
<dbReference type="PROSITE" id="PS50056">
    <property type="entry name" value="TYR_PHOSPHATASE_2"/>
    <property type="match status" value="1"/>
</dbReference>
<dbReference type="PaxDb" id="3218-PP1S31_1V6.1"/>
<protein>
    <recommendedName>
        <fullName evidence="4">Tyrosine specific protein phosphatases domain-containing protein</fullName>
    </recommendedName>
</protein>
<dbReference type="Gramene" id="Pp3c11_24300V3.2">
    <property type="protein sequence ID" value="Pp3c11_24300V3.2"/>
    <property type="gene ID" value="Pp3c11_24300"/>
</dbReference>
<keyword evidence="7" id="KW-1185">Reference proteome</keyword>
<dbReference type="Gramene" id="Pp3c11_24300V3.3">
    <property type="protein sequence ID" value="Pp3c11_24300V3.3"/>
    <property type="gene ID" value="Pp3c11_24300"/>
</dbReference>
<evidence type="ECO:0000313" key="5">
    <source>
        <dbReference type="EMBL" id="PNR45746.1"/>
    </source>
</evidence>
<dbReference type="Gene3D" id="3.90.190.10">
    <property type="entry name" value="Protein tyrosine phosphatase superfamily"/>
    <property type="match status" value="1"/>
</dbReference>
<dbReference type="InterPro" id="IPR052832">
    <property type="entry name" value="Starch-Glucan_Phosphatase"/>
</dbReference>
<dbReference type="eggNOG" id="KOG1716">
    <property type="taxonomic scope" value="Eukaryota"/>
</dbReference>
<evidence type="ECO:0000256" key="2">
    <source>
        <dbReference type="ARBA" id="ARBA00022912"/>
    </source>
</evidence>
<dbReference type="AlphaFoldDB" id="A9RVT1"/>
<dbReference type="InterPro" id="IPR029021">
    <property type="entry name" value="Prot-tyrosine_phosphatase-like"/>
</dbReference>
<evidence type="ECO:0000259" key="4">
    <source>
        <dbReference type="PROSITE" id="PS50056"/>
    </source>
</evidence>
<dbReference type="RefSeq" id="XP_024389289.1">
    <property type="nucleotide sequence ID" value="XM_024533521.2"/>
</dbReference>
<dbReference type="Proteomes" id="UP000006727">
    <property type="component" value="Chromosome 11"/>
</dbReference>
<dbReference type="GO" id="GO:0005983">
    <property type="term" value="P:starch catabolic process"/>
    <property type="evidence" value="ECO:0000318"/>
    <property type="project" value="GO_Central"/>
</dbReference>
<dbReference type="GeneID" id="112288854"/>
<evidence type="ECO:0000313" key="6">
    <source>
        <dbReference type="EnsemblPlants" id="Pp3c11_24300V3.1"/>
    </source>
</evidence>
<keyword evidence="1" id="KW-0378">Hydrolase</keyword>
<dbReference type="EnsemblPlants" id="Pp3c11_24300V3.1">
    <property type="protein sequence ID" value="Pp3c11_24300V3.1"/>
    <property type="gene ID" value="Pp3c11_24300"/>
</dbReference>
<dbReference type="EnsemblPlants" id="Pp3c11_24300V3.3">
    <property type="protein sequence ID" value="Pp3c11_24300V3.3"/>
    <property type="gene ID" value="Pp3c11_24300"/>
</dbReference>
<dbReference type="CDD" id="cd14526">
    <property type="entry name" value="DSP_laforin-like"/>
    <property type="match status" value="1"/>
</dbReference>
<reference evidence="5 7" key="1">
    <citation type="journal article" date="2008" name="Science">
        <title>The Physcomitrella genome reveals evolutionary insights into the conquest of land by plants.</title>
        <authorList>
            <person name="Rensing S."/>
            <person name="Lang D."/>
            <person name="Zimmer A."/>
            <person name="Terry A."/>
            <person name="Salamov A."/>
            <person name="Shapiro H."/>
            <person name="Nishiyama T."/>
            <person name="Perroud P.-F."/>
            <person name="Lindquist E."/>
            <person name="Kamisugi Y."/>
            <person name="Tanahashi T."/>
            <person name="Sakakibara K."/>
            <person name="Fujita T."/>
            <person name="Oishi K."/>
            <person name="Shin-I T."/>
            <person name="Kuroki Y."/>
            <person name="Toyoda A."/>
            <person name="Suzuki Y."/>
            <person name="Hashimoto A."/>
            <person name="Yamaguchi K."/>
            <person name="Sugano A."/>
            <person name="Kohara Y."/>
            <person name="Fujiyama A."/>
            <person name="Anterola A."/>
            <person name="Aoki S."/>
            <person name="Ashton N."/>
            <person name="Barbazuk W.B."/>
            <person name="Barker E."/>
            <person name="Bennetzen J."/>
            <person name="Bezanilla M."/>
            <person name="Blankenship R."/>
            <person name="Cho S.H."/>
            <person name="Dutcher S."/>
            <person name="Estelle M."/>
            <person name="Fawcett J.A."/>
            <person name="Gundlach H."/>
            <person name="Hanada K."/>
            <person name="Heyl A."/>
            <person name="Hicks K.A."/>
            <person name="Hugh J."/>
            <person name="Lohr M."/>
            <person name="Mayer K."/>
            <person name="Melkozernov A."/>
            <person name="Murata T."/>
            <person name="Nelson D."/>
            <person name="Pils B."/>
            <person name="Prigge M."/>
            <person name="Reiss B."/>
            <person name="Renner T."/>
            <person name="Rombauts S."/>
            <person name="Rushton P."/>
            <person name="Sanderfoot A."/>
            <person name="Schween G."/>
            <person name="Shiu S.-H."/>
            <person name="Stueber K."/>
            <person name="Theodoulou F.L."/>
            <person name="Tu H."/>
            <person name="Van de Peer Y."/>
            <person name="Verrier P.J."/>
            <person name="Waters E."/>
            <person name="Wood A."/>
            <person name="Yang L."/>
            <person name="Cove D."/>
            <person name="Cuming A."/>
            <person name="Hasebe M."/>
            <person name="Lucas S."/>
            <person name="Mishler D.B."/>
            <person name="Reski R."/>
            <person name="Grigoriev I."/>
            <person name="Quatrano R.S."/>
            <person name="Boore J.L."/>
        </authorList>
    </citation>
    <scope>NUCLEOTIDE SEQUENCE [LARGE SCALE GENOMIC DNA]</scope>
    <source>
        <strain evidence="6 7">cv. Gransden 2004</strain>
    </source>
</reference>
<name>A9RVT1_PHYPA</name>
<proteinExistence type="predicted"/>
<dbReference type="SUPFAM" id="SSF52799">
    <property type="entry name" value="(Phosphotyrosine protein) phosphatases II"/>
    <property type="match status" value="1"/>
</dbReference>
<dbReference type="InterPro" id="IPR020422">
    <property type="entry name" value="TYR_PHOSPHATASE_DUAL_dom"/>
</dbReference>
<dbReference type="OrthoDB" id="273181at2759"/>
<dbReference type="InterPro" id="IPR000387">
    <property type="entry name" value="Tyr_Pase_dom"/>
</dbReference>
<dbReference type="Pfam" id="PF00782">
    <property type="entry name" value="DSPc"/>
    <property type="match status" value="1"/>
</dbReference>
<dbReference type="InterPro" id="IPR000340">
    <property type="entry name" value="Dual-sp_phosphatase_cat-dom"/>
</dbReference>
<reference evidence="6" key="3">
    <citation type="submission" date="2020-12" db="UniProtKB">
        <authorList>
            <consortium name="EnsemblPlants"/>
        </authorList>
    </citation>
    <scope>IDENTIFICATION</scope>
</reference>
<keyword evidence="2" id="KW-0904">Protein phosphatase</keyword>
<dbReference type="HOGENOM" id="CLU_706745_0_0_1"/>
<organism evidence="5">
    <name type="scientific">Physcomitrium patens</name>
    <name type="common">Spreading-leaved earth moss</name>
    <name type="synonym">Physcomitrella patens</name>
    <dbReference type="NCBI Taxonomy" id="3218"/>
    <lineage>
        <taxon>Eukaryota</taxon>
        <taxon>Viridiplantae</taxon>
        <taxon>Streptophyta</taxon>
        <taxon>Embryophyta</taxon>
        <taxon>Bryophyta</taxon>
        <taxon>Bryophytina</taxon>
        <taxon>Bryopsida</taxon>
        <taxon>Funariidae</taxon>
        <taxon>Funariales</taxon>
        <taxon>Funariaceae</taxon>
        <taxon>Physcomitrium</taxon>
    </lineage>
</organism>
<dbReference type="PANTHER" id="PTHR46642">
    <property type="entry name" value="DUAL SPECIFICITY PHOSPHATASE, SUBGROUP, CATALYTIC DOMAIN"/>
    <property type="match status" value="1"/>
</dbReference>
<evidence type="ECO:0000256" key="1">
    <source>
        <dbReference type="ARBA" id="ARBA00022801"/>
    </source>
</evidence>
<dbReference type="EnsemblPlants" id="Pp3c11_24300V3.2">
    <property type="protein sequence ID" value="Pp3c11_24300V3.2"/>
    <property type="gene ID" value="Pp3c11_24300"/>
</dbReference>
<feature type="domain" description="Tyrosine specific protein phosphatases" evidence="4">
    <location>
        <begin position="234"/>
        <end position="289"/>
    </location>
</feature>